<sequence>MSLFHFQEWFYSEVPEGRTICSARLVGRRDQILIGSLNGTLSIFDPGREPENRQETALMLEKDLSSPILDIKVGKFLGSYNEDLVACLHPKTLKFFRLNTADDVSYTLDQIFEHKLKGTPAFNMCLGEATKNNYFQIYVQSINCSLTIYEAENHVLDRQMQNAIHPGPILYAQSSQTLYNASGGYLSAYPHSSFTTISNTNKKLLCEWTYNLGDTVVDMANMDTPPVQPSLVILCRRMLYCITHGGTPRFMIRFQFVATTILVYKTNDSPVTQFCVGTSTKTMLFYQDTTMVWSAQFSFVPVAVKICSFTENYRAMMTVLSDECRLSVGYLGTEPSLFRMPITETRFIDFESRRKEMEEFEKVIKRSSKETTSLASGRELELQIGIVMDANSVAIDTFEGATSATINISVESQAPKVDVVFQSECYTNPESFSTGSGRYDGMTMTAFVQGRPVMDSRFVITAASSTGESSLIEGNLPLNLLCAEVGALRTAQHKLSLDTQTSGIEIRELYPEFETENQSSLGLQPFGSDVVISLFSAAKNGRYRIQSDSTDFLYLIFEDLVRRIKKKQPDAKFSCPVPLHLFVTGIVKQVELEKHRENERKEVQRVSIQMRHVETMLLNKLKAERDESMVSINVLVNYTYRELLTGMDRLKSAEKECENHRIQVLKPLLNLMKLVLEMSDIKLPFDGRILEGNDQSLTESLAPLLGHTGNASDLNAEAMTQLIVGFCEQGGRLANITEMPEEEEEEQVENTTDDLVQLETGAMGSSLMNNNSIG</sequence>
<dbReference type="Proteomes" id="UP000659654">
    <property type="component" value="Unassembled WGS sequence"/>
</dbReference>
<dbReference type="PANTHER" id="PTHR20991:SF0">
    <property type="entry name" value="PROTEIN PTHB1"/>
    <property type="match status" value="1"/>
</dbReference>
<reference evidence="4" key="1">
    <citation type="submission" date="2020-09" db="EMBL/GenBank/DDBJ databases">
        <authorList>
            <person name="Kikuchi T."/>
        </authorList>
    </citation>
    <scope>NUCLEOTIDE SEQUENCE</scope>
    <source>
        <strain evidence="4">Ka4C1</strain>
    </source>
</reference>
<organism evidence="4 5">
    <name type="scientific">Bursaphelenchus xylophilus</name>
    <name type="common">Pinewood nematode worm</name>
    <name type="synonym">Aphelenchoides xylophilus</name>
    <dbReference type="NCBI Taxonomy" id="6326"/>
    <lineage>
        <taxon>Eukaryota</taxon>
        <taxon>Metazoa</taxon>
        <taxon>Ecdysozoa</taxon>
        <taxon>Nematoda</taxon>
        <taxon>Chromadorea</taxon>
        <taxon>Rhabditida</taxon>
        <taxon>Tylenchina</taxon>
        <taxon>Tylenchomorpha</taxon>
        <taxon>Aphelenchoidea</taxon>
        <taxon>Aphelenchoididae</taxon>
        <taxon>Bursaphelenchus</taxon>
    </lineage>
</organism>
<dbReference type="InterPro" id="IPR055362">
    <property type="entry name" value="PTHB1_pf_dom"/>
</dbReference>
<dbReference type="Proteomes" id="UP000582659">
    <property type="component" value="Unassembled WGS sequence"/>
</dbReference>
<evidence type="ECO:0000259" key="1">
    <source>
        <dbReference type="Pfam" id="PF14727"/>
    </source>
</evidence>
<dbReference type="GO" id="GO:0016020">
    <property type="term" value="C:membrane"/>
    <property type="evidence" value="ECO:0007669"/>
    <property type="project" value="TreeGrafter"/>
</dbReference>
<dbReference type="OrthoDB" id="10262646at2759"/>
<feature type="domain" description="PTHB1 hairpin" evidence="3">
    <location>
        <begin position="576"/>
        <end position="679"/>
    </location>
</feature>
<evidence type="ECO:0000313" key="5">
    <source>
        <dbReference type="Proteomes" id="UP000659654"/>
    </source>
</evidence>
<dbReference type="Pfam" id="PF23338">
    <property type="entry name" value="PTHB1_hp"/>
    <property type="match status" value="1"/>
</dbReference>
<dbReference type="GO" id="GO:0034464">
    <property type="term" value="C:BBSome"/>
    <property type="evidence" value="ECO:0007669"/>
    <property type="project" value="InterPro"/>
</dbReference>
<evidence type="ECO:0000259" key="2">
    <source>
        <dbReference type="Pfam" id="PF23337"/>
    </source>
</evidence>
<dbReference type="InterPro" id="IPR055363">
    <property type="entry name" value="PTHB1_hp_dom"/>
</dbReference>
<dbReference type="Pfam" id="PF14727">
    <property type="entry name" value="PHTB1_N"/>
    <property type="match status" value="1"/>
</dbReference>
<dbReference type="EMBL" id="CAJFDI010000001">
    <property type="protein sequence ID" value="CAD5211463.1"/>
    <property type="molecule type" value="Genomic_DNA"/>
</dbReference>
<accession>A0A7I8XNP7</accession>
<evidence type="ECO:0000259" key="3">
    <source>
        <dbReference type="Pfam" id="PF23338"/>
    </source>
</evidence>
<gene>
    <name evidence="4" type="ORF">BXYJ_LOCUS2441</name>
</gene>
<feature type="domain" description="PTHB1 N-terminal" evidence="1">
    <location>
        <begin position="1"/>
        <end position="335"/>
    </location>
</feature>
<protein>
    <submittedName>
        <fullName evidence="4">(pine wood nematode) hypothetical protein</fullName>
    </submittedName>
</protein>
<dbReference type="InterPro" id="IPR028073">
    <property type="entry name" value="PHTB1_N_dom"/>
</dbReference>
<dbReference type="InterPro" id="IPR026511">
    <property type="entry name" value="PTHB1"/>
</dbReference>
<dbReference type="SMR" id="A0A7I8XNP7"/>
<proteinExistence type="predicted"/>
<comment type="caution">
    <text evidence="4">The sequence shown here is derived from an EMBL/GenBank/DDBJ whole genome shotgun (WGS) entry which is preliminary data.</text>
</comment>
<dbReference type="PANTHER" id="PTHR20991">
    <property type="entry name" value="PARATHYROID HORMONE-RESPONSIVE B1 GENE"/>
    <property type="match status" value="1"/>
</dbReference>
<dbReference type="Pfam" id="PF23337">
    <property type="entry name" value="PTHB1_pf"/>
    <property type="match status" value="1"/>
</dbReference>
<dbReference type="AlphaFoldDB" id="A0A7I8XNP7"/>
<name>A0A7I8XNP7_BURXY</name>
<keyword evidence="5" id="KW-1185">Reference proteome</keyword>
<feature type="domain" description="PTHB1 platform" evidence="2">
    <location>
        <begin position="477"/>
        <end position="571"/>
    </location>
</feature>
<dbReference type="GO" id="GO:0060271">
    <property type="term" value="P:cilium assembly"/>
    <property type="evidence" value="ECO:0007669"/>
    <property type="project" value="TreeGrafter"/>
</dbReference>
<evidence type="ECO:0000313" key="4">
    <source>
        <dbReference type="EMBL" id="CAD5211463.1"/>
    </source>
</evidence>
<dbReference type="EMBL" id="CAJFCV020000001">
    <property type="protein sequence ID" value="CAG9088348.1"/>
    <property type="molecule type" value="Genomic_DNA"/>
</dbReference>